<dbReference type="Proteomes" id="UP000299102">
    <property type="component" value="Unassembled WGS sequence"/>
</dbReference>
<evidence type="ECO:0000256" key="1">
    <source>
        <dbReference type="SAM" id="MobiDB-lite"/>
    </source>
</evidence>
<organism evidence="2 3">
    <name type="scientific">Eumeta variegata</name>
    <name type="common">Bagworm moth</name>
    <name type="synonym">Eumeta japonica</name>
    <dbReference type="NCBI Taxonomy" id="151549"/>
    <lineage>
        <taxon>Eukaryota</taxon>
        <taxon>Metazoa</taxon>
        <taxon>Ecdysozoa</taxon>
        <taxon>Arthropoda</taxon>
        <taxon>Hexapoda</taxon>
        <taxon>Insecta</taxon>
        <taxon>Pterygota</taxon>
        <taxon>Neoptera</taxon>
        <taxon>Endopterygota</taxon>
        <taxon>Lepidoptera</taxon>
        <taxon>Glossata</taxon>
        <taxon>Ditrysia</taxon>
        <taxon>Tineoidea</taxon>
        <taxon>Psychidae</taxon>
        <taxon>Oiketicinae</taxon>
        <taxon>Eumeta</taxon>
    </lineage>
</organism>
<comment type="caution">
    <text evidence="2">The sequence shown here is derived from an EMBL/GenBank/DDBJ whole genome shotgun (WGS) entry which is preliminary data.</text>
</comment>
<protein>
    <submittedName>
        <fullName evidence="2">Uncharacterized protein</fullName>
    </submittedName>
</protein>
<feature type="compositionally biased region" description="Polar residues" evidence="1">
    <location>
        <begin position="1"/>
        <end position="15"/>
    </location>
</feature>
<sequence length="105" mass="11708">MVNRSSEVNLSSRGPNSRVIPKKSELGQDGNSSTSTFGDENSHVYHPFGEDAKGVQISRGLEKRVREERLAVLIQHHELVGCDRARHTDHNLSLPAAKKDAQERH</sequence>
<keyword evidence="3" id="KW-1185">Reference proteome</keyword>
<accession>A0A4C2A3G5</accession>
<dbReference type="AlphaFoldDB" id="A0A4C2A3G5"/>
<reference evidence="2 3" key="1">
    <citation type="journal article" date="2019" name="Commun. Biol.">
        <title>The bagworm genome reveals a unique fibroin gene that provides high tensile strength.</title>
        <authorList>
            <person name="Kono N."/>
            <person name="Nakamura H."/>
            <person name="Ohtoshi R."/>
            <person name="Tomita M."/>
            <person name="Numata K."/>
            <person name="Arakawa K."/>
        </authorList>
    </citation>
    <scope>NUCLEOTIDE SEQUENCE [LARGE SCALE GENOMIC DNA]</scope>
</reference>
<name>A0A4C2A3G5_EUMVA</name>
<proteinExistence type="predicted"/>
<feature type="compositionally biased region" description="Basic and acidic residues" evidence="1">
    <location>
        <begin position="40"/>
        <end position="53"/>
    </location>
</feature>
<evidence type="ECO:0000313" key="2">
    <source>
        <dbReference type="EMBL" id="GBP95236.1"/>
    </source>
</evidence>
<feature type="region of interest" description="Disordered" evidence="1">
    <location>
        <begin position="1"/>
        <end position="56"/>
    </location>
</feature>
<evidence type="ECO:0000313" key="3">
    <source>
        <dbReference type="Proteomes" id="UP000299102"/>
    </source>
</evidence>
<feature type="compositionally biased region" description="Polar residues" evidence="1">
    <location>
        <begin position="29"/>
        <end position="39"/>
    </location>
</feature>
<dbReference type="EMBL" id="BGZK01002602">
    <property type="protein sequence ID" value="GBP95236.1"/>
    <property type="molecule type" value="Genomic_DNA"/>
</dbReference>
<gene>
    <name evidence="2" type="ORF">EVAR_26747_1</name>
</gene>